<keyword evidence="2" id="KW-1185">Reference proteome</keyword>
<dbReference type="AlphaFoldDB" id="A0A4S8HUW0"/>
<dbReference type="Proteomes" id="UP000306918">
    <property type="component" value="Unassembled WGS sequence"/>
</dbReference>
<gene>
    <name evidence="1" type="ORF">FAM09_12680</name>
</gene>
<dbReference type="Gene3D" id="3.40.50.300">
    <property type="entry name" value="P-loop containing nucleotide triphosphate hydrolases"/>
    <property type="match status" value="1"/>
</dbReference>
<name>A0A4S8HUW0_9BACT</name>
<dbReference type="EMBL" id="STFF01000003">
    <property type="protein sequence ID" value="THU39360.1"/>
    <property type="molecule type" value="Genomic_DNA"/>
</dbReference>
<dbReference type="OrthoDB" id="656161at2"/>
<evidence type="ECO:0000313" key="1">
    <source>
        <dbReference type="EMBL" id="THU39360.1"/>
    </source>
</evidence>
<dbReference type="RefSeq" id="WP_136577492.1">
    <property type="nucleotide sequence ID" value="NZ_STFF01000003.1"/>
</dbReference>
<evidence type="ECO:0000313" key="2">
    <source>
        <dbReference type="Proteomes" id="UP000306918"/>
    </source>
</evidence>
<protein>
    <recommendedName>
        <fullName evidence="3">Deoxynucleoside kinase domain-containing protein</fullName>
    </recommendedName>
</protein>
<accession>A0A4S8HUW0</accession>
<comment type="caution">
    <text evidence="1">The sequence shown here is derived from an EMBL/GenBank/DDBJ whole genome shotgun (WGS) entry which is preliminary data.</text>
</comment>
<proteinExistence type="predicted"/>
<organism evidence="1 2">
    <name type="scientific">Niastella caeni</name>
    <dbReference type="NCBI Taxonomy" id="2569763"/>
    <lineage>
        <taxon>Bacteria</taxon>
        <taxon>Pseudomonadati</taxon>
        <taxon>Bacteroidota</taxon>
        <taxon>Chitinophagia</taxon>
        <taxon>Chitinophagales</taxon>
        <taxon>Chitinophagaceae</taxon>
        <taxon>Niastella</taxon>
    </lineage>
</organism>
<dbReference type="InterPro" id="IPR027417">
    <property type="entry name" value="P-loop_NTPase"/>
</dbReference>
<reference evidence="1 2" key="1">
    <citation type="submission" date="2019-04" db="EMBL/GenBank/DDBJ databases">
        <title>Niastella caeni sp. nov., isolated from activated sludge.</title>
        <authorList>
            <person name="Sheng M."/>
        </authorList>
    </citation>
    <scope>NUCLEOTIDE SEQUENCE [LARGE SCALE GENOMIC DNA]</scope>
    <source>
        <strain evidence="1 2">HX-2-15</strain>
    </source>
</reference>
<dbReference type="SUPFAM" id="SSF52540">
    <property type="entry name" value="P-loop containing nucleoside triphosphate hydrolases"/>
    <property type="match status" value="1"/>
</dbReference>
<sequence>MNSKIIEIIGPPGVGKSTIYKSLCKIWKPGSQWVYPDVLMAIPPPVSSFKKWLVYHLRLLMRKKLTKSIPVDYGLRFDGQQQKLAEFCWKHLSDTQLNGDKEINKRFRSAYFLFATFCIYQAILEKAPEKPCVIEEGFLQKSFFIRADEKDDQLTNDLLNNYLHLVPLPYAIIYIDTPDTNEIVKRLRGRKKTIASHMEKDDEALRRDIERWKHTQNFILEKLKNAGVLILRINGKQPVKENVSAIIELLKKVARMRETGHANISNESSLNPFIIGETDPTVN</sequence>
<evidence type="ECO:0008006" key="3">
    <source>
        <dbReference type="Google" id="ProtNLM"/>
    </source>
</evidence>